<dbReference type="InterPro" id="IPR013783">
    <property type="entry name" value="Ig-like_fold"/>
</dbReference>
<evidence type="ECO:0000256" key="3">
    <source>
        <dbReference type="ARBA" id="ARBA00022692"/>
    </source>
</evidence>
<dbReference type="PROSITE" id="PS50835">
    <property type="entry name" value="IG_LIKE"/>
    <property type="match status" value="4"/>
</dbReference>
<dbReference type="InterPro" id="IPR007110">
    <property type="entry name" value="Ig-like_dom"/>
</dbReference>
<dbReference type="InterPro" id="IPR036179">
    <property type="entry name" value="Ig-like_dom_sf"/>
</dbReference>
<dbReference type="RefSeq" id="XP_050923834.1">
    <property type="nucleotide sequence ID" value="XM_051067877.1"/>
</dbReference>
<comment type="subcellular location">
    <subcellularLocation>
        <location evidence="1">Cell membrane</location>
        <topology evidence="1">Single-pass type I membrane protein</topology>
    </subcellularLocation>
</comment>
<name>A0AAJ8DM40_LATCA</name>
<evidence type="ECO:0000256" key="5">
    <source>
        <dbReference type="ARBA" id="ARBA00022989"/>
    </source>
</evidence>
<dbReference type="InterPro" id="IPR051713">
    <property type="entry name" value="T-cell_Activation_Regulation"/>
</dbReference>
<feature type="domain" description="Ig-like" evidence="14">
    <location>
        <begin position="124"/>
        <end position="234"/>
    </location>
</feature>
<dbReference type="PANTHER" id="PTHR25466">
    <property type="entry name" value="T-LYMPHOCYTE ACTIVATION ANTIGEN"/>
    <property type="match status" value="1"/>
</dbReference>
<keyword evidence="6 12" id="KW-0472">Membrane</keyword>
<dbReference type="Gene3D" id="2.60.40.10">
    <property type="entry name" value="Immunoglobulins"/>
    <property type="match status" value="4"/>
</dbReference>
<gene>
    <name evidence="16" type="primary">LOC108891967</name>
</gene>
<evidence type="ECO:0000256" key="9">
    <source>
        <dbReference type="ARBA" id="ARBA00023180"/>
    </source>
</evidence>
<dbReference type="SUPFAM" id="SSF48726">
    <property type="entry name" value="Immunoglobulin"/>
    <property type="match status" value="4"/>
</dbReference>
<dbReference type="Proteomes" id="UP000694890">
    <property type="component" value="Unplaced"/>
</dbReference>
<evidence type="ECO:0000256" key="1">
    <source>
        <dbReference type="ARBA" id="ARBA00004251"/>
    </source>
</evidence>
<evidence type="ECO:0000256" key="7">
    <source>
        <dbReference type="ARBA" id="ARBA00023157"/>
    </source>
</evidence>
<evidence type="ECO:0000256" key="2">
    <source>
        <dbReference type="ARBA" id="ARBA00022475"/>
    </source>
</evidence>
<feature type="domain" description="Ig-like" evidence="14">
    <location>
        <begin position="389"/>
        <end position="493"/>
    </location>
</feature>
<keyword evidence="10" id="KW-0393">Immunoglobulin domain</keyword>
<dbReference type="AlphaFoldDB" id="A0AAJ8DM40"/>
<evidence type="ECO:0000259" key="14">
    <source>
        <dbReference type="PROSITE" id="PS50835"/>
    </source>
</evidence>
<dbReference type="GO" id="GO:0006955">
    <property type="term" value="P:immune response"/>
    <property type="evidence" value="ECO:0007669"/>
    <property type="project" value="TreeGrafter"/>
</dbReference>
<keyword evidence="5 12" id="KW-1133">Transmembrane helix</keyword>
<feature type="signal peptide" evidence="13">
    <location>
        <begin position="1"/>
        <end position="19"/>
    </location>
</feature>
<sequence>MKMLVVFVILLHVSQHALAVVVEVHSGEESVLLPCQYSGSIPEDPTVMWRRYDIDPKIVHVRQEQDDLKGQNQLYSGRTSMKPDALDTGDFSLSLRKPQLSDSGDYTCTISNIRAERRVTDVQLQVKDSQVEVEVEEGVESVRLPCRTTADLPADTTVEWSRSEPELMMVFLYQNGSYDLERQNEFYCGRTEMNGDLLRTGDLSLTLKYPTDRDTGTYICTIYTAGNTLREKVVLHVRQDKERFPSWAKVLLGLLVVALIVAVGLLVHFRHYFMSVLSVLKVEVDSGVESVQLPCRTIVHLPEDVRVEWTDSANDKVRVYENGSDRPEEQHRVYRGRTEMNEDLLRTGDLSLTLKHPTDEDRHTYTCTVYNRRRNILMRRQVKLQVKDCKVEVDSGVESVQLPFRTTGDLPQDVRVEWWERSSYRKLYLYKNGSEWPQELHRLYRDRTEVKKDLLRTGDLSLILRKPTGEDRGRYTCRVYDKEGKLMREKTVQLKVKERTQVKDETVDIRNRSSSTDPTPLMADQSV</sequence>
<keyword evidence="2" id="KW-1003">Cell membrane</keyword>
<evidence type="ECO:0000313" key="15">
    <source>
        <dbReference type="Proteomes" id="UP000694890"/>
    </source>
</evidence>
<accession>A0AAJ8DM40</accession>
<feature type="domain" description="Ig-like" evidence="14">
    <location>
        <begin position="27"/>
        <end position="120"/>
    </location>
</feature>
<dbReference type="GeneID" id="108891967"/>
<evidence type="ECO:0000313" key="16">
    <source>
        <dbReference type="RefSeq" id="XP_050923834.1"/>
    </source>
</evidence>
<dbReference type="GO" id="GO:0009897">
    <property type="term" value="C:external side of plasma membrane"/>
    <property type="evidence" value="ECO:0007669"/>
    <property type="project" value="TreeGrafter"/>
</dbReference>
<dbReference type="SMART" id="SM00409">
    <property type="entry name" value="IG"/>
    <property type="match status" value="4"/>
</dbReference>
<dbReference type="GO" id="GO:0031295">
    <property type="term" value="P:T cell costimulation"/>
    <property type="evidence" value="ECO:0007669"/>
    <property type="project" value="TreeGrafter"/>
</dbReference>
<evidence type="ECO:0000256" key="11">
    <source>
        <dbReference type="SAM" id="MobiDB-lite"/>
    </source>
</evidence>
<reference evidence="16" key="1">
    <citation type="submission" date="2025-08" db="UniProtKB">
        <authorList>
            <consortium name="RefSeq"/>
        </authorList>
    </citation>
    <scope>IDENTIFICATION</scope>
    <source>
        <tissue evidence="16">Brain</tissue>
    </source>
</reference>
<keyword evidence="9" id="KW-0325">Glycoprotein</keyword>
<proteinExistence type="predicted"/>
<evidence type="ECO:0000256" key="4">
    <source>
        <dbReference type="ARBA" id="ARBA00022729"/>
    </source>
</evidence>
<dbReference type="Pfam" id="PF07686">
    <property type="entry name" value="V-set"/>
    <property type="match status" value="2"/>
</dbReference>
<keyword evidence="3 12" id="KW-0812">Transmembrane</keyword>
<feature type="transmembrane region" description="Helical" evidence="12">
    <location>
        <begin position="247"/>
        <end position="267"/>
    </location>
</feature>
<dbReference type="GO" id="GO:0042102">
    <property type="term" value="P:positive regulation of T cell proliferation"/>
    <property type="evidence" value="ECO:0007669"/>
    <property type="project" value="TreeGrafter"/>
</dbReference>
<feature type="domain" description="Ig-like" evidence="14">
    <location>
        <begin position="289"/>
        <end position="383"/>
    </location>
</feature>
<keyword evidence="4 13" id="KW-0732">Signal</keyword>
<organism evidence="15 16">
    <name type="scientific">Lates calcarifer</name>
    <name type="common">Barramundi</name>
    <name type="synonym">Holocentrus calcarifer</name>
    <dbReference type="NCBI Taxonomy" id="8187"/>
    <lineage>
        <taxon>Eukaryota</taxon>
        <taxon>Metazoa</taxon>
        <taxon>Chordata</taxon>
        <taxon>Craniata</taxon>
        <taxon>Vertebrata</taxon>
        <taxon>Euteleostomi</taxon>
        <taxon>Actinopterygii</taxon>
        <taxon>Neopterygii</taxon>
        <taxon>Teleostei</taxon>
        <taxon>Neoteleostei</taxon>
        <taxon>Acanthomorphata</taxon>
        <taxon>Carangaria</taxon>
        <taxon>Carangaria incertae sedis</taxon>
        <taxon>Centropomidae</taxon>
        <taxon>Lates</taxon>
    </lineage>
</organism>
<dbReference type="PANTHER" id="PTHR25466:SF14">
    <property type="entry name" value="BUTYROPHILIN SUBFAMILY 2 MEMBER A2-LIKE-RELATED"/>
    <property type="match status" value="1"/>
</dbReference>
<dbReference type="InterPro" id="IPR013106">
    <property type="entry name" value="Ig_V-set"/>
</dbReference>
<evidence type="ECO:0000256" key="10">
    <source>
        <dbReference type="ARBA" id="ARBA00023319"/>
    </source>
</evidence>
<keyword evidence="8" id="KW-0675">Receptor</keyword>
<dbReference type="GO" id="GO:0007166">
    <property type="term" value="P:cell surface receptor signaling pathway"/>
    <property type="evidence" value="ECO:0007669"/>
    <property type="project" value="TreeGrafter"/>
</dbReference>
<dbReference type="SMART" id="SM00406">
    <property type="entry name" value="IGv"/>
    <property type="match status" value="4"/>
</dbReference>
<feature type="region of interest" description="Disordered" evidence="11">
    <location>
        <begin position="508"/>
        <end position="527"/>
    </location>
</feature>
<evidence type="ECO:0000256" key="13">
    <source>
        <dbReference type="SAM" id="SignalP"/>
    </source>
</evidence>
<keyword evidence="7" id="KW-1015">Disulfide bond</keyword>
<evidence type="ECO:0000256" key="6">
    <source>
        <dbReference type="ARBA" id="ARBA00023136"/>
    </source>
</evidence>
<dbReference type="GO" id="GO:0071222">
    <property type="term" value="P:cellular response to lipopolysaccharide"/>
    <property type="evidence" value="ECO:0007669"/>
    <property type="project" value="TreeGrafter"/>
</dbReference>
<evidence type="ECO:0000256" key="12">
    <source>
        <dbReference type="SAM" id="Phobius"/>
    </source>
</evidence>
<protein>
    <submittedName>
        <fullName evidence="16">Uncharacterized protein LOC108891967 isoform X4</fullName>
    </submittedName>
</protein>
<evidence type="ECO:0000256" key="8">
    <source>
        <dbReference type="ARBA" id="ARBA00023170"/>
    </source>
</evidence>
<feature type="chain" id="PRO_5042598885" evidence="13">
    <location>
        <begin position="20"/>
        <end position="527"/>
    </location>
</feature>
<dbReference type="GO" id="GO:0042130">
    <property type="term" value="P:negative regulation of T cell proliferation"/>
    <property type="evidence" value="ECO:0007669"/>
    <property type="project" value="TreeGrafter"/>
</dbReference>
<dbReference type="InterPro" id="IPR003599">
    <property type="entry name" value="Ig_sub"/>
</dbReference>